<evidence type="ECO:0000313" key="3">
    <source>
        <dbReference type="Proteomes" id="UP000009881"/>
    </source>
</evidence>
<accession>K9HPD5</accession>
<keyword evidence="3" id="KW-1185">Reference proteome</keyword>
<keyword evidence="1" id="KW-0472">Membrane</keyword>
<keyword evidence="1" id="KW-0812">Transmembrane</keyword>
<dbReference type="AlphaFoldDB" id="K9HPD5"/>
<sequence>MFIANITILIVNLVLAATIIGLSIHRGLAEPTGLDWNDFAAILLTSVAVVLAGVTVFIAAAAIWGYNAIKTAAENKAREVAEKVAIAETREAMSDQFGALDEDEEAKFWQDADDDQPG</sequence>
<dbReference type="EMBL" id="ANHY01000004">
    <property type="protein sequence ID" value="EKV32128.1"/>
    <property type="molecule type" value="Genomic_DNA"/>
</dbReference>
<proteinExistence type="predicted"/>
<comment type="caution">
    <text evidence="2">The sequence shown here is derived from an EMBL/GenBank/DDBJ whole genome shotgun (WGS) entry which is preliminary data.</text>
</comment>
<organism evidence="2 3">
    <name type="scientific">Caenispirillum salinarum AK4</name>
    <dbReference type="NCBI Taxonomy" id="1238182"/>
    <lineage>
        <taxon>Bacteria</taxon>
        <taxon>Pseudomonadati</taxon>
        <taxon>Pseudomonadota</taxon>
        <taxon>Alphaproteobacteria</taxon>
        <taxon>Rhodospirillales</taxon>
        <taxon>Novispirillaceae</taxon>
        <taxon>Caenispirillum</taxon>
    </lineage>
</organism>
<evidence type="ECO:0000313" key="2">
    <source>
        <dbReference type="EMBL" id="EKV32128.1"/>
    </source>
</evidence>
<dbReference type="RefSeq" id="WP_009539389.1">
    <property type="nucleotide sequence ID" value="NZ_ANHY01000004.1"/>
</dbReference>
<protein>
    <submittedName>
        <fullName evidence="2">Uncharacterized protein</fullName>
    </submittedName>
</protein>
<feature type="transmembrane region" description="Helical" evidence="1">
    <location>
        <begin position="39"/>
        <end position="66"/>
    </location>
</feature>
<dbReference type="Proteomes" id="UP000009881">
    <property type="component" value="Unassembled WGS sequence"/>
</dbReference>
<keyword evidence="1" id="KW-1133">Transmembrane helix</keyword>
<gene>
    <name evidence="2" type="ORF">C882_3192</name>
</gene>
<evidence type="ECO:0000256" key="1">
    <source>
        <dbReference type="SAM" id="Phobius"/>
    </source>
</evidence>
<name>K9HPD5_9PROT</name>
<reference evidence="2 3" key="1">
    <citation type="journal article" date="2013" name="Genome Announc.">
        <title>Draft Genome Sequence of an Alphaproteobacterium, Caenispirillum salinarum AK4(T), Isolated from a Solar Saltern.</title>
        <authorList>
            <person name="Khatri I."/>
            <person name="Singh A."/>
            <person name="Korpole S."/>
            <person name="Pinnaka A.K."/>
            <person name="Subramanian S."/>
        </authorList>
    </citation>
    <scope>NUCLEOTIDE SEQUENCE [LARGE SCALE GENOMIC DNA]</scope>
    <source>
        <strain evidence="2 3">AK4</strain>
    </source>
</reference>